<evidence type="ECO:0000259" key="4">
    <source>
        <dbReference type="Pfam" id="PF13817"/>
    </source>
</evidence>
<feature type="domain" description="Transposase IS66 zinc-finger binding" evidence="2">
    <location>
        <begin position="129"/>
        <end position="170"/>
    </location>
</feature>
<dbReference type="EMBL" id="JAAGRN010000021">
    <property type="protein sequence ID" value="NDY84494.1"/>
    <property type="molecule type" value="Genomic_DNA"/>
</dbReference>
<dbReference type="RefSeq" id="WP_163656344.1">
    <property type="nucleotide sequence ID" value="NZ_JAAGRN010000021.1"/>
</dbReference>
<dbReference type="InterPro" id="IPR039552">
    <property type="entry name" value="IS66_C"/>
</dbReference>
<accession>A0A6B2R437</accession>
<dbReference type="PANTHER" id="PTHR33678:SF1">
    <property type="entry name" value="BLL1576 PROTEIN"/>
    <property type="match status" value="1"/>
</dbReference>
<sequence>MVTEQELHSMNEEALRSLAKQFIATIGEQTLAIDEARRTVKEKEQIIAKLTFELAYHRKLRYGRKSEHLTTEQRLLFEESMDTDLAAIGAELEQLTPAKLPEGPKQLPRRMQIPANLPRTDIYHEPQSTQCACGCQLKRIGEDVSEKLDYAPGLFSVERHVRGKWSCTSCQTITQAPVPAHVIDKGLPTTGLLAHVLVAKFADHLPLYRQEQIFARAGVPLSRQTLSDWVGACGVQLQPLVDALKAEVFRHDILHADETPVSMLKPDNGKTHRAYIWAYSPGQFENLKAVIYDFTETRAGKHAREFLGNWQGSILVDDFAGYNALFTQGITELGCMAHARRKFHDLFEANQSEIAQQALVIIGHLYDIEREARDLEPDARWRIRQAKAKPIMDKFHGWLTLQRSKATNGTAIARALDYTLKRWDALIRYLDNGRIPIDNNHVENRIRPIAIGRANWLFAGSLRAGQRAAAVMSLIQSAKLNDLDPYAYLKDVMNRLPTQPYRQITDLLPHNWQPQTI</sequence>
<feature type="domain" description="Transposase IS66 central" evidence="1">
    <location>
        <begin position="185"/>
        <end position="466"/>
    </location>
</feature>
<dbReference type="AlphaFoldDB" id="A0A6B2R437"/>
<protein>
    <submittedName>
        <fullName evidence="5">IS66 family transposase</fullName>
    </submittedName>
</protein>
<dbReference type="Pfam" id="PF13817">
    <property type="entry name" value="DDE_Tnp_IS66_C"/>
    <property type="match status" value="1"/>
</dbReference>
<dbReference type="NCBIfam" id="NF033517">
    <property type="entry name" value="transpos_IS66"/>
    <property type="match status" value="1"/>
</dbReference>
<organism evidence="5">
    <name type="scientific">Sheuella amnicola</name>
    <dbReference type="NCBI Taxonomy" id="2707330"/>
    <lineage>
        <taxon>Bacteria</taxon>
        <taxon>Pseudomonadati</taxon>
        <taxon>Pseudomonadota</taxon>
        <taxon>Betaproteobacteria</taxon>
        <taxon>Burkholderiales</taxon>
        <taxon>Alcaligenaceae</taxon>
        <taxon>Sheuella</taxon>
    </lineage>
</organism>
<dbReference type="InterPro" id="IPR004291">
    <property type="entry name" value="Transposase_IS66_central"/>
</dbReference>
<dbReference type="InterPro" id="IPR052344">
    <property type="entry name" value="Transposase-related"/>
</dbReference>
<proteinExistence type="predicted"/>
<feature type="domain" description="Transposase IS66 C-terminal" evidence="4">
    <location>
        <begin position="473"/>
        <end position="510"/>
    </location>
</feature>
<name>A0A6B2R437_9BURK</name>
<dbReference type="PANTHER" id="PTHR33678">
    <property type="entry name" value="BLL1576 PROTEIN"/>
    <property type="match status" value="1"/>
</dbReference>
<evidence type="ECO:0000259" key="1">
    <source>
        <dbReference type="Pfam" id="PF03050"/>
    </source>
</evidence>
<dbReference type="Pfam" id="PF13005">
    <property type="entry name" value="zf-IS66"/>
    <property type="match status" value="1"/>
</dbReference>
<reference evidence="5" key="1">
    <citation type="submission" date="2020-02" db="EMBL/GenBank/DDBJ databases">
        <authorList>
            <person name="Chen W.-M."/>
        </authorList>
    </citation>
    <scope>NUCLEOTIDE SEQUENCE</scope>
    <source>
        <strain evidence="5">NBD-18</strain>
    </source>
</reference>
<dbReference type="Pfam" id="PF13007">
    <property type="entry name" value="LZ_Tnp_IS66"/>
    <property type="match status" value="1"/>
</dbReference>
<evidence type="ECO:0000259" key="2">
    <source>
        <dbReference type="Pfam" id="PF13005"/>
    </source>
</evidence>
<comment type="caution">
    <text evidence="5">The sequence shown here is derived from an EMBL/GenBank/DDBJ whole genome shotgun (WGS) entry which is preliminary data.</text>
</comment>
<feature type="domain" description="Transposase TnpC homeodomain" evidence="3">
    <location>
        <begin position="50"/>
        <end position="122"/>
    </location>
</feature>
<evidence type="ECO:0000313" key="5">
    <source>
        <dbReference type="EMBL" id="NDY84494.1"/>
    </source>
</evidence>
<dbReference type="InterPro" id="IPR024474">
    <property type="entry name" value="Znf_dom_IS66"/>
</dbReference>
<dbReference type="InterPro" id="IPR024463">
    <property type="entry name" value="Transposase_TnpC_homeodom"/>
</dbReference>
<dbReference type="Pfam" id="PF03050">
    <property type="entry name" value="DDE_Tnp_IS66"/>
    <property type="match status" value="1"/>
</dbReference>
<evidence type="ECO:0000259" key="3">
    <source>
        <dbReference type="Pfam" id="PF13007"/>
    </source>
</evidence>
<gene>
    <name evidence="5" type="ORF">G3I67_14815</name>
</gene>